<feature type="domain" description="3-hydroxyacyl-CoA dehydrogenase C-terminal" evidence="11">
    <location>
        <begin position="191"/>
        <end position="254"/>
    </location>
</feature>
<dbReference type="GO" id="GO:0006631">
    <property type="term" value="P:fatty acid metabolic process"/>
    <property type="evidence" value="ECO:0007669"/>
    <property type="project" value="InterPro"/>
</dbReference>
<dbReference type="STRING" id="1849047.A0A3D8QJH5"/>
<dbReference type="PIRSF" id="PIRSF000105">
    <property type="entry name" value="HCDH"/>
    <property type="match status" value="1"/>
</dbReference>
<feature type="site" description="Important for catalytic activity" evidence="10">
    <location>
        <position position="142"/>
    </location>
</feature>
<keyword evidence="14" id="KW-1185">Reference proteome</keyword>
<dbReference type="SUPFAM" id="SSF48179">
    <property type="entry name" value="6-phosphogluconate dehydrogenase C-terminal domain-like"/>
    <property type="match status" value="1"/>
</dbReference>
<dbReference type="EC" id="1.1.1.45" evidence="8"/>
<dbReference type="Proteomes" id="UP000256645">
    <property type="component" value="Unassembled WGS sequence"/>
</dbReference>
<evidence type="ECO:0000256" key="6">
    <source>
        <dbReference type="ARBA" id="ARBA00023002"/>
    </source>
</evidence>
<dbReference type="InterPro" id="IPR022694">
    <property type="entry name" value="3-OHacyl-CoA_DH"/>
</dbReference>
<evidence type="ECO:0000259" key="11">
    <source>
        <dbReference type="Pfam" id="PF00725"/>
    </source>
</evidence>
<evidence type="ECO:0000313" key="14">
    <source>
        <dbReference type="Proteomes" id="UP000256645"/>
    </source>
</evidence>
<evidence type="ECO:0000256" key="8">
    <source>
        <dbReference type="ARBA" id="ARBA00038962"/>
    </source>
</evidence>
<dbReference type="OrthoDB" id="2021159at2759"/>
<evidence type="ECO:0000256" key="1">
    <source>
        <dbReference type="ARBA" id="ARBA00004496"/>
    </source>
</evidence>
<evidence type="ECO:0000256" key="7">
    <source>
        <dbReference type="ARBA" id="ARBA00023027"/>
    </source>
</evidence>
<dbReference type="InterPro" id="IPR036291">
    <property type="entry name" value="NAD(P)-bd_dom_sf"/>
</dbReference>
<dbReference type="Pfam" id="PF02737">
    <property type="entry name" value="3HCDH_N"/>
    <property type="match status" value="1"/>
</dbReference>
<dbReference type="SUPFAM" id="SSF51735">
    <property type="entry name" value="NAD(P)-binding Rossmann-fold domains"/>
    <property type="match status" value="1"/>
</dbReference>
<keyword evidence="4" id="KW-0963">Cytoplasm</keyword>
<evidence type="ECO:0000256" key="9">
    <source>
        <dbReference type="ARBA" id="ARBA00042709"/>
    </source>
</evidence>
<dbReference type="PANTHER" id="PTHR48075">
    <property type="entry name" value="3-HYDROXYACYL-COA DEHYDROGENASE FAMILY PROTEIN"/>
    <property type="match status" value="1"/>
</dbReference>
<dbReference type="EMBL" id="PDLM01000014">
    <property type="protein sequence ID" value="RDW61976.1"/>
    <property type="molecule type" value="Genomic_DNA"/>
</dbReference>
<keyword evidence="6" id="KW-0560">Oxidoreductase</keyword>
<protein>
    <recommendedName>
        <fullName evidence="9">L-gulonate 3-dehydrogenase</fullName>
        <ecNumber evidence="8">1.1.1.45</ecNumber>
    </recommendedName>
    <alternativeName>
        <fullName evidence="9">L-gulonate 3-dehydrogenase</fullName>
    </alternativeName>
</protein>
<dbReference type="PANTHER" id="PTHR48075:SF1">
    <property type="entry name" value="LAMBDA-CRYSTALLIN HOMOLOG"/>
    <property type="match status" value="1"/>
</dbReference>
<evidence type="ECO:0000256" key="4">
    <source>
        <dbReference type="ARBA" id="ARBA00022490"/>
    </source>
</evidence>
<name>A0A3D8QJH5_9HELO</name>
<evidence type="ECO:0000256" key="10">
    <source>
        <dbReference type="PIRSR" id="PIRSR000105-1"/>
    </source>
</evidence>
<dbReference type="GO" id="GO:0050104">
    <property type="term" value="F:L-gulonate 3-dehydrogenase activity"/>
    <property type="evidence" value="ECO:0007669"/>
    <property type="project" value="UniProtKB-EC"/>
</dbReference>
<dbReference type="InterPro" id="IPR013328">
    <property type="entry name" value="6PGD_dom2"/>
</dbReference>
<dbReference type="GO" id="GO:0070403">
    <property type="term" value="F:NAD+ binding"/>
    <property type="evidence" value="ECO:0007669"/>
    <property type="project" value="InterPro"/>
</dbReference>
<keyword evidence="5" id="KW-0597">Phosphoprotein</keyword>
<evidence type="ECO:0000259" key="12">
    <source>
        <dbReference type="Pfam" id="PF02737"/>
    </source>
</evidence>
<sequence length="324" mass="35166">MAAHSDQRITLVGLGAIGISFAALHLKFTSAIVSVFDTRPDLEEHLASVLPGYIDSSDPAFSIAELRSAGRLRICSSLEEACDNATLVQEQGPENLDFKRAIWPKVEKLVSPTTHLWSSTSGIAASLQSQAMEDKSRLLVVHPFNPPHIMPLIEIVPAPETSPAEIQFARDYFNQMGSGHRPVVIHKECPGFVGNRLAFTLLREACSLVDQGIISVKDLDVLMEASLGPRWAVQGPFKSYNMGGGAGGINAFLKNLSGTIQNVWDSSVPVNFTPMAEGVSTDPDAGWEAKIIKQTQDAYGSPDPTQFATRDKALKQVLEIQKQM</sequence>
<keyword evidence="7" id="KW-0520">NAD</keyword>
<reference evidence="13 14" key="1">
    <citation type="journal article" date="2018" name="IMA Fungus">
        <title>IMA Genome-F 9: Draft genome sequence of Annulohypoxylon stygium, Aspergillus mulundensis, Berkeleyomyces basicola (syn. Thielaviopsis basicola), Ceratocystis smalleyi, two Cercospora beticola strains, Coleophoma cylindrospora, Fusarium fracticaudum, Phialophora cf. hyalina, and Morchella septimelata.</title>
        <authorList>
            <person name="Wingfield B.D."/>
            <person name="Bills G.F."/>
            <person name="Dong Y."/>
            <person name="Huang W."/>
            <person name="Nel W.J."/>
            <person name="Swalarsk-Parry B.S."/>
            <person name="Vaghefi N."/>
            <person name="Wilken P.M."/>
            <person name="An Z."/>
            <person name="de Beer Z.W."/>
            <person name="De Vos L."/>
            <person name="Chen L."/>
            <person name="Duong T.A."/>
            <person name="Gao Y."/>
            <person name="Hammerbacher A."/>
            <person name="Kikkert J.R."/>
            <person name="Li Y."/>
            <person name="Li H."/>
            <person name="Li K."/>
            <person name="Li Q."/>
            <person name="Liu X."/>
            <person name="Ma X."/>
            <person name="Naidoo K."/>
            <person name="Pethybridge S.J."/>
            <person name="Sun J."/>
            <person name="Steenkamp E.T."/>
            <person name="van der Nest M.A."/>
            <person name="van Wyk S."/>
            <person name="Wingfield M.J."/>
            <person name="Xiong C."/>
            <person name="Yue Q."/>
            <person name="Zhang X."/>
        </authorList>
    </citation>
    <scope>NUCLEOTIDE SEQUENCE [LARGE SCALE GENOMIC DNA]</scope>
    <source>
        <strain evidence="13 14">BP6252</strain>
    </source>
</reference>
<dbReference type="InterPro" id="IPR006108">
    <property type="entry name" value="3HC_DH_C"/>
</dbReference>
<organism evidence="13 14">
    <name type="scientific">Coleophoma cylindrospora</name>
    <dbReference type="NCBI Taxonomy" id="1849047"/>
    <lineage>
        <taxon>Eukaryota</taxon>
        <taxon>Fungi</taxon>
        <taxon>Dikarya</taxon>
        <taxon>Ascomycota</taxon>
        <taxon>Pezizomycotina</taxon>
        <taxon>Leotiomycetes</taxon>
        <taxon>Helotiales</taxon>
        <taxon>Dermateaceae</taxon>
        <taxon>Coleophoma</taxon>
    </lineage>
</organism>
<accession>A0A3D8QJH5</accession>
<dbReference type="InterPro" id="IPR008927">
    <property type="entry name" value="6-PGluconate_DH-like_C_sf"/>
</dbReference>
<evidence type="ECO:0000256" key="5">
    <source>
        <dbReference type="ARBA" id="ARBA00022553"/>
    </source>
</evidence>
<feature type="domain" description="3-hydroxyacyl-CoA dehydrogenase NAD binding" evidence="12">
    <location>
        <begin position="9"/>
        <end position="188"/>
    </location>
</feature>
<evidence type="ECO:0000313" key="13">
    <source>
        <dbReference type="EMBL" id="RDW61976.1"/>
    </source>
</evidence>
<comment type="subunit">
    <text evidence="3">Homodimer.</text>
</comment>
<dbReference type="Pfam" id="PF00725">
    <property type="entry name" value="3HCDH"/>
    <property type="match status" value="1"/>
</dbReference>
<gene>
    <name evidence="13" type="ORF">BP6252_11409</name>
</gene>
<comment type="similarity">
    <text evidence="2">Belongs to the 3-hydroxyacyl-CoA dehydrogenase family.</text>
</comment>
<evidence type="ECO:0000256" key="3">
    <source>
        <dbReference type="ARBA" id="ARBA00011738"/>
    </source>
</evidence>
<dbReference type="GO" id="GO:0005737">
    <property type="term" value="C:cytoplasm"/>
    <property type="evidence" value="ECO:0007669"/>
    <property type="project" value="UniProtKB-SubCell"/>
</dbReference>
<dbReference type="InterPro" id="IPR006176">
    <property type="entry name" value="3-OHacyl-CoA_DH_NAD-bd"/>
</dbReference>
<comment type="caution">
    <text evidence="13">The sequence shown here is derived from an EMBL/GenBank/DDBJ whole genome shotgun (WGS) entry which is preliminary data.</text>
</comment>
<dbReference type="Gene3D" id="3.40.50.720">
    <property type="entry name" value="NAD(P)-binding Rossmann-like Domain"/>
    <property type="match status" value="1"/>
</dbReference>
<evidence type="ECO:0000256" key="2">
    <source>
        <dbReference type="ARBA" id="ARBA00009463"/>
    </source>
</evidence>
<comment type="subcellular location">
    <subcellularLocation>
        <location evidence="1">Cytoplasm</location>
    </subcellularLocation>
</comment>
<proteinExistence type="inferred from homology"/>
<dbReference type="Gene3D" id="1.10.1040.10">
    <property type="entry name" value="N-(1-d-carboxylethyl)-l-norvaline Dehydrogenase, domain 2"/>
    <property type="match status" value="1"/>
</dbReference>
<dbReference type="AlphaFoldDB" id="A0A3D8QJH5"/>